<organism evidence="5 6">
    <name type="scientific">Thalassiosira pseudonana</name>
    <name type="common">Marine diatom</name>
    <name type="synonym">Cyclotella nana</name>
    <dbReference type="NCBI Taxonomy" id="35128"/>
    <lineage>
        <taxon>Eukaryota</taxon>
        <taxon>Sar</taxon>
        <taxon>Stramenopiles</taxon>
        <taxon>Ochrophyta</taxon>
        <taxon>Bacillariophyta</taxon>
        <taxon>Coscinodiscophyceae</taxon>
        <taxon>Thalassiosirophycidae</taxon>
        <taxon>Thalassiosirales</taxon>
        <taxon>Thalassiosiraceae</taxon>
        <taxon>Thalassiosira</taxon>
    </lineage>
</organism>
<keyword evidence="3" id="KW-0677">Repeat</keyword>
<feature type="repeat" description="WD" evidence="4">
    <location>
        <begin position="95"/>
        <end position="120"/>
    </location>
</feature>
<dbReference type="PANTHER" id="PTHR44019:SF20">
    <property type="entry name" value="WD REPEAT-CONTAINING PROTEIN 55"/>
    <property type="match status" value="1"/>
</dbReference>
<dbReference type="Gene3D" id="2.130.10.10">
    <property type="entry name" value="YVTN repeat-like/Quinoprotein amine dehydrogenase"/>
    <property type="match status" value="1"/>
</dbReference>
<reference evidence="5 6" key="1">
    <citation type="journal article" date="2004" name="Science">
        <title>The genome of the diatom Thalassiosira pseudonana: ecology, evolution, and metabolism.</title>
        <authorList>
            <person name="Armbrust E.V."/>
            <person name="Berges J.A."/>
            <person name="Bowler C."/>
            <person name="Green B.R."/>
            <person name="Martinez D."/>
            <person name="Putnam N.H."/>
            <person name="Zhou S."/>
            <person name="Allen A.E."/>
            <person name="Apt K.E."/>
            <person name="Bechner M."/>
            <person name="Brzezinski M.A."/>
            <person name="Chaal B.K."/>
            <person name="Chiovitti A."/>
            <person name="Davis A.K."/>
            <person name="Demarest M.S."/>
            <person name="Detter J.C."/>
            <person name="Glavina T."/>
            <person name="Goodstein D."/>
            <person name="Hadi M.Z."/>
            <person name="Hellsten U."/>
            <person name="Hildebrand M."/>
            <person name="Jenkins B.D."/>
            <person name="Jurka J."/>
            <person name="Kapitonov V.V."/>
            <person name="Kroger N."/>
            <person name="Lau W.W."/>
            <person name="Lane T.W."/>
            <person name="Larimer F.W."/>
            <person name="Lippmeier J.C."/>
            <person name="Lucas S."/>
            <person name="Medina M."/>
            <person name="Montsant A."/>
            <person name="Obornik M."/>
            <person name="Parker M.S."/>
            <person name="Palenik B."/>
            <person name="Pazour G.J."/>
            <person name="Richardson P.M."/>
            <person name="Rynearson T.A."/>
            <person name="Saito M.A."/>
            <person name="Schwartz D.C."/>
            <person name="Thamatrakoln K."/>
            <person name="Valentin K."/>
            <person name="Vardi A."/>
            <person name="Wilkerson F.P."/>
            <person name="Rokhsar D.S."/>
        </authorList>
    </citation>
    <scope>NUCLEOTIDE SEQUENCE [LARGE SCALE GENOMIC DNA]</scope>
    <source>
        <strain evidence="5 6">CCMP1335</strain>
    </source>
</reference>
<evidence type="ECO:0000256" key="2">
    <source>
        <dbReference type="ARBA" id="ARBA00022574"/>
    </source>
</evidence>
<sequence length="120" mass="13044">SQSDNQEDELLSLCLIKNSTKLLCGSQQGILSLFSYNFWGDISDRFPGHPQSIDAILKIDEDTVLTGSSDGLVRAVQLLPNTLLGVLGGHDGFPVEGLGWSAGRKLVGSVSHDEYIRLWD</sequence>
<name>B8C4R7_THAPS</name>
<dbReference type="Proteomes" id="UP000001449">
    <property type="component" value="Chromosome 6"/>
</dbReference>
<dbReference type="HOGENOM" id="CLU_2055923_0_0_1"/>
<dbReference type="RefSeq" id="XP_002291666.1">
    <property type="nucleotide sequence ID" value="XM_002291630.1"/>
</dbReference>
<keyword evidence="2 4" id="KW-0853">WD repeat</keyword>
<dbReference type="PROSITE" id="PS50082">
    <property type="entry name" value="WD_REPEATS_2"/>
    <property type="match status" value="1"/>
</dbReference>
<dbReference type="AlphaFoldDB" id="B8C4R7"/>
<dbReference type="SMART" id="SM00320">
    <property type="entry name" value="WD40"/>
    <property type="match status" value="1"/>
</dbReference>
<comment type="similarity">
    <text evidence="1">Belongs to the WD repeat WDR55 family.</text>
</comment>
<evidence type="ECO:0000256" key="3">
    <source>
        <dbReference type="ARBA" id="ARBA00022737"/>
    </source>
</evidence>
<protein>
    <submittedName>
        <fullName evidence="5">WD40-repeat protein</fullName>
    </submittedName>
</protein>
<dbReference type="SUPFAM" id="SSF50978">
    <property type="entry name" value="WD40 repeat-like"/>
    <property type="match status" value="1"/>
</dbReference>
<dbReference type="PANTHER" id="PTHR44019">
    <property type="entry name" value="WD REPEAT-CONTAINING PROTEIN 55"/>
    <property type="match status" value="1"/>
</dbReference>
<feature type="non-terminal residue" evidence="5">
    <location>
        <position position="1"/>
    </location>
</feature>
<dbReference type="STRING" id="35128.B8C4R7"/>
<dbReference type="EMBL" id="CM000643">
    <property type="protein sequence ID" value="EED91773.1"/>
    <property type="molecule type" value="Genomic_DNA"/>
</dbReference>
<dbReference type="eggNOG" id="KOG2444">
    <property type="taxonomic scope" value="Eukaryota"/>
</dbReference>
<evidence type="ECO:0000313" key="6">
    <source>
        <dbReference type="Proteomes" id="UP000001449"/>
    </source>
</evidence>
<dbReference type="OMA" id="YNFWGDI"/>
<evidence type="ECO:0000313" key="5">
    <source>
        <dbReference type="EMBL" id="EED91773.1"/>
    </source>
</evidence>
<dbReference type="InterPro" id="IPR050505">
    <property type="entry name" value="WDR55/POC1"/>
</dbReference>
<feature type="non-terminal residue" evidence="5">
    <location>
        <position position="120"/>
    </location>
</feature>
<dbReference type="Pfam" id="PF00400">
    <property type="entry name" value="WD40"/>
    <property type="match status" value="1"/>
</dbReference>
<dbReference type="KEGG" id="tps:THAPSDRAFT_263034"/>
<evidence type="ECO:0000256" key="1">
    <source>
        <dbReference type="ARBA" id="ARBA00007625"/>
    </source>
</evidence>
<accession>B8C4R7</accession>
<keyword evidence="6" id="KW-1185">Reference proteome</keyword>
<dbReference type="GeneID" id="7446563"/>
<evidence type="ECO:0000256" key="4">
    <source>
        <dbReference type="PROSITE-ProRule" id="PRU00221"/>
    </source>
</evidence>
<dbReference type="InParanoid" id="B8C4R7"/>
<proteinExistence type="inferred from homology"/>
<dbReference type="PaxDb" id="35128-Thaps263034"/>
<dbReference type="InterPro" id="IPR036322">
    <property type="entry name" value="WD40_repeat_dom_sf"/>
</dbReference>
<gene>
    <name evidence="5" type="ORF">THAPSDRAFT_263034</name>
</gene>
<dbReference type="InterPro" id="IPR015943">
    <property type="entry name" value="WD40/YVTN_repeat-like_dom_sf"/>
</dbReference>
<reference evidence="5 6" key="2">
    <citation type="journal article" date="2008" name="Nature">
        <title>The Phaeodactylum genome reveals the evolutionary history of diatom genomes.</title>
        <authorList>
            <person name="Bowler C."/>
            <person name="Allen A.E."/>
            <person name="Badger J.H."/>
            <person name="Grimwood J."/>
            <person name="Jabbari K."/>
            <person name="Kuo A."/>
            <person name="Maheswari U."/>
            <person name="Martens C."/>
            <person name="Maumus F."/>
            <person name="Otillar R.P."/>
            <person name="Rayko E."/>
            <person name="Salamov A."/>
            <person name="Vandepoele K."/>
            <person name="Beszteri B."/>
            <person name="Gruber A."/>
            <person name="Heijde M."/>
            <person name="Katinka M."/>
            <person name="Mock T."/>
            <person name="Valentin K."/>
            <person name="Verret F."/>
            <person name="Berges J.A."/>
            <person name="Brownlee C."/>
            <person name="Cadoret J.P."/>
            <person name="Chiovitti A."/>
            <person name="Choi C.J."/>
            <person name="Coesel S."/>
            <person name="De Martino A."/>
            <person name="Detter J.C."/>
            <person name="Durkin C."/>
            <person name="Falciatore A."/>
            <person name="Fournet J."/>
            <person name="Haruta M."/>
            <person name="Huysman M.J."/>
            <person name="Jenkins B.D."/>
            <person name="Jiroutova K."/>
            <person name="Jorgensen R.E."/>
            <person name="Joubert Y."/>
            <person name="Kaplan A."/>
            <person name="Kroger N."/>
            <person name="Kroth P.G."/>
            <person name="La Roche J."/>
            <person name="Lindquist E."/>
            <person name="Lommer M."/>
            <person name="Martin-Jezequel V."/>
            <person name="Lopez P.J."/>
            <person name="Lucas S."/>
            <person name="Mangogna M."/>
            <person name="McGinnis K."/>
            <person name="Medlin L.K."/>
            <person name="Montsant A."/>
            <person name="Oudot-Le Secq M.P."/>
            <person name="Napoli C."/>
            <person name="Obornik M."/>
            <person name="Parker M.S."/>
            <person name="Petit J.L."/>
            <person name="Porcel B.M."/>
            <person name="Poulsen N."/>
            <person name="Robison M."/>
            <person name="Rychlewski L."/>
            <person name="Rynearson T.A."/>
            <person name="Schmutz J."/>
            <person name="Shapiro H."/>
            <person name="Siaut M."/>
            <person name="Stanley M."/>
            <person name="Sussman M.R."/>
            <person name="Taylor A.R."/>
            <person name="Vardi A."/>
            <person name="von Dassow P."/>
            <person name="Vyverman W."/>
            <person name="Willis A."/>
            <person name="Wyrwicz L.S."/>
            <person name="Rokhsar D.S."/>
            <person name="Weissenbach J."/>
            <person name="Armbrust E.V."/>
            <person name="Green B.R."/>
            <person name="Van de Peer Y."/>
            <person name="Grigoriev I.V."/>
        </authorList>
    </citation>
    <scope>NUCLEOTIDE SEQUENCE [LARGE SCALE GENOMIC DNA]</scope>
    <source>
        <strain evidence="5 6">CCMP1335</strain>
    </source>
</reference>
<dbReference type="InterPro" id="IPR001680">
    <property type="entry name" value="WD40_rpt"/>
</dbReference>